<evidence type="ECO:0000313" key="2">
    <source>
        <dbReference type="EMBL" id="QGX99161.1"/>
    </source>
</evidence>
<keyword evidence="1" id="KW-1133">Transmembrane helix</keyword>
<evidence type="ECO:0000256" key="1">
    <source>
        <dbReference type="SAM" id="Phobius"/>
    </source>
</evidence>
<dbReference type="EMBL" id="CP034348">
    <property type="protein sequence ID" value="QGX99161.1"/>
    <property type="molecule type" value="Genomic_DNA"/>
</dbReference>
<proteinExistence type="predicted"/>
<keyword evidence="1" id="KW-0472">Membrane</keyword>
<dbReference type="Proteomes" id="UP000428330">
    <property type="component" value="Chromosome"/>
</dbReference>
<evidence type="ECO:0000313" key="3">
    <source>
        <dbReference type="Proteomes" id="UP000428330"/>
    </source>
</evidence>
<feature type="transmembrane region" description="Helical" evidence="1">
    <location>
        <begin position="7"/>
        <end position="29"/>
    </location>
</feature>
<dbReference type="AlphaFoldDB" id="A0A6I6ITQ7"/>
<keyword evidence="3" id="KW-1185">Reference proteome</keyword>
<name>A0A6I6ITQ7_9RHOB</name>
<keyword evidence="1" id="KW-0812">Transmembrane</keyword>
<dbReference type="KEGG" id="rom:EI983_13130"/>
<dbReference type="RefSeq" id="WP_157707843.1">
    <property type="nucleotide sequence ID" value="NZ_CP034348.1"/>
</dbReference>
<sequence>MVRLSLILHLFIGSTLGGMGIVAALVLGYGTLFPILAGGLAGFLAAFPVSYVIAKKLYES</sequence>
<dbReference type="OrthoDB" id="7510999at2"/>
<gene>
    <name evidence="2" type="ORF">EI983_13130</name>
</gene>
<protein>
    <submittedName>
        <fullName evidence="2">CTP synthetase</fullName>
    </submittedName>
</protein>
<accession>A0A6I6ITQ7</accession>
<reference evidence="3" key="1">
    <citation type="submission" date="2018-12" db="EMBL/GenBank/DDBJ databases">
        <title>Complete genome sequence of Roseovarius sp. MME-070.</title>
        <authorList>
            <person name="Nam Y.-D."/>
            <person name="Kang J."/>
            <person name="Chung W.-H."/>
            <person name="Park Y.S."/>
        </authorList>
    </citation>
    <scope>NUCLEOTIDE SEQUENCE [LARGE SCALE GENOMIC DNA]</scope>
    <source>
        <strain evidence="3">MME-070</strain>
    </source>
</reference>
<organism evidence="2 3">
    <name type="scientific">Roseovarius faecimaris</name>
    <dbReference type="NCBI Taxonomy" id="2494550"/>
    <lineage>
        <taxon>Bacteria</taxon>
        <taxon>Pseudomonadati</taxon>
        <taxon>Pseudomonadota</taxon>
        <taxon>Alphaproteobacteria</taxon>
        <taxon>Rhodobacterales</taxon>
        <taxon>Roseobacteraceae</taxon>
        <taxon>Roseovarius</taxon>
    </lineage>
</organism>
<feature type="transmembrane region" description="Helical" evidence="1">
    <location>
        <begin position="35"/>
        <end position="54"/>
    </location>
</feature>